<dbReference type="PANTHER" id="PTHR46151">
    <property type="entry name" value="NEP1-INTERACTING PROTEIN-LIKE 2"/>
    <property type="match status" value="1"/>
</dbReference>
<sequence>MATVSTFSTYYNSSPDGFWTDFESDGWRVSKFLRIAGGFFFAVLTCIFAIVGSVVGAIAGGTIGLATESGLFRGAGIGAISGAVFFIESFDYTLALWHSRDDGSGTTGIIFVIDILDSLLSGRLVREKVDPAVQSAIRSQMSVIDDDRPFEEAFDIFDTGEMNSVAVDSMEKIFIKLSKISKMKISDENKVDSWGDTLCCSVCLQDFQVGETVRNLPNCRHMFHLPCIDCWLVKRTSCPLCRTDV</sequence>
<keyword evidence="5 7" id="KW-0472">Membrane</keyword>
<evidence type="ECO:0000256" key="6">
    <source>
        <dbReference type="PROSITE-ProRule" id="PRU00175"/>
    </source>
</evidence>
<evidence type="ECO:0000313" key="10">
    <source>
        <dbReference type="Proteomes" id="UP000036987"/>
    </source>
</evidence>
<keyword evidence="7" id="KW-0812">Transmembrane</keyword>
<evidence type="ECO:0000256" key="7">
    <source>
        <dbReference type="SAM" id="Phobius"/>
    </source>
</evidence>
<name>A0A0K9PPY4_ZOSMR</name>
<evidence type="ECO:0000256" key="3">
    <source>
        <dbReference type="ARBA" id="ARBA00022771"/>
    </source>
</evidence>
<accession>A0A0K9PPY4</accession>
<dbReference type="PROSITE" id="PS50089">
    <property type="entry name" value="ZF_RING_2"/>
    <property type="match status" value="1"/>
</dbReference>
<keyword evidence="10" id="KW-1185">Reference proteome</keyword>
<dbReference type="SUPFAM" id="SSF57850">
    <property type="entry name" value="RING/U-box"/>
    <property type="match status" value="1"/>
</dbReference>
<dbReference type="EMBL" id="LFYR01000729">
    <property type="protein sequence ID" value="KMZ70300.1"/>
    <property type="molecule type" value="Genomic_DNA"/>
</dbReference>
<dbReference type="AlphaFoldDB" id="A0A0K9PPY4"/>
<gene>
    <name evidence="9" type="ORF">ZOSMA_1G02790</name>
</gene>
<dbReference type="Proteomes" id="UP000036987">
    <property type="component" value="Unassembled WGS sequence"/>
</dbReference>
<dbReference type="Gene3D" id="3.30.40.10">
    <property type="entry name" value="Zinc/RING finger domain, C3HC4 (zinc finger)"/>
    <property type="match status" value="1"/>
</dbReference>
<reference evidence="10" key="1">
    <citation type="journal article" date="2016" name="Nature">
        <title>The genome of the seagrass Zostera marina reveals angiosperm adaptation to the sea.</title>
        <authorList>
            <person name="Olsen J.L."/>
            <person name="Rouze P."/>
            <person name="Verhelst B."/>
            <person name="Lin Y.-C."/>
            <person name="Bayer T."/>
            <person name="Collen J."/>
            <person name="Dattolo E."/>
            <person name="De Paoli E."/>
            <person name="Dittami S."/>
            <person name="Maumus F."/>
            <person name="Michel G."/>
            <person name="Kersting A."/>
            <person name="Lauritano C."/>
            <person name="Lohaus R."/>
            <person name="Toepel M."/>
            <person name="Tonon T."/>
            <person name="Vanneste K."/>
            <person name="Amirebrahimi M."/>
            <person name="Brakel J."/>
            <person name="Bostroem C."/>
            <person name="Chovatia M."/>
            <person name="Grimwood J."/>
            <person name="Jenkins J.W."/>
            <person name="Jueterbock A."/>
            <person name="Mraz A."/>
            <person name="Stam W.T."/>
            <person name="Tice H."/>
            <person name="Bornberg-Bauer E."/>
            <person name="Green P.J."/>
            <person name="Pearson G.A."/>
            <person name="Procaccini G."/>
            <person name="Duarte C.M."/>
            <person name="Schmutz J."/>
            <person name="Reusch T.B.H."/>
            <person name="Van de Peer Y."/>
        </authorList>
    </citation>
    <scope>NUCLEOTIDE SEQUENCE [LARGE SCALE GENOMIC DNA]</scope>
    <source>
        <strain evidence="10">cv. Finnish</strain>
    </source>
</reference>
<comment type="caution">
    <text evidence="9">The sequence shown here is derived from an EMBL/GenBank/DDBJ whole genome shotgun (WGS) entry which is preliminary data.</text>
</comment>
<keyword evidence="2" id="KW-0479">Metal-binding</keyword>
<dbReference type="OMA" id="MFHQPCI"/>
<dbReference type="SMART" id="SM00184">
    <property type="entry name" value="RING"/>
    <property type="match status" value="1"/>
</dbReference>
<evidence type="ECO:0000256" key="1">
    <source>
        <dbReference type="ARBA" id="ARBA00004370"/>
    </source>
</evidence>
<dbReference type="PANTHER" id="PTHR46151:SF7">
    <property type="entry name" value="NEP1-INTERACTING PROTEIN 1"/>
    <property type="match status" value="1"/>
</dbReference>
<feature type="transmembrane region" description="Helical" evidence="7">
    <location>
        <begin position="38"/>
        <end position="59"/>
    </location>
</feature>
<keyword evidence="4" id="KW-0862">Zinc</keyword>
<dbReference type="STRING" id="29655.A0A0K9PPY4"/>
<feature type="domain" description="RING-type" evidence="8">
    <location>
        <begin position="200"/>
        <end position="242"/>
    </location>
</feature>
<keyword evidence="7" id="KW-1133">Transmembrane helix</keyword>
<proteinExistence type="predicted"/>
<organism evidence="9 10">
    <name type="scientific">Zostera marina</name>
    <name type="common">Eelgrass</name>
    <dbReference type="NCBI Taxonomy" id="29655"/>
    <lineage>
        <taxon>Eukaryota</taxon>
        <taxon>Viridiplantae</taxon>
        <taxon>Streptophyta</taxon>
        <taxon>Embryophyta</taxon>
        <taxon>Tracheophyta</taxon>
        <taxon>Spermatophyta</taxon>
        <taxon>Magnoliopsida</taxon>
        <taxon>Liliopsida</taxon>
        <taxon>Zosteraceae</taxon>
        <taxon>Zostera</taxon>
    </lineage>
</organism>
<dbReference type="GO" id="GO:0016020">
    <property type="term" value="C:membrane"/>
    <property type="evidence" value="ECO:0007669"/>
    <property type="project" value="UniProtKB-SubCell"/>
</dbReference>
<dbReference type="OrthoDB" id="8062037at2759"/>
<dbReference type="InterPro" id="IPR013083">
    <property type="entry name" value="Znf_RING/FYVE/PHD"/>
</dbReference>
<protein>
    <submittedName>
        <fullName evidence="9">RING finger family protein</fullName>
    </submittedName>
</protein>
<feature type="transmembrane region" description="Helical" evidence="7">
    <location>
        <begin position="71"/>
        <end position="90"/>
    </location>
</feature>
<evidence type="ECO:0000313" key="9">
    <source>
        <dbReference type="EMBL" id="KMZ70300.1"/>
    </source>
</evidence>
<evidence type="ECO:0000259" key="8">
    <source>
        <dbReference type="PROSITE" id="PS50089"/>
    </source>
</evidence>
<evidence type="ECO:0000256" key="2">
    <source>
        <dbReference type="ARBA" id="ARBA00022723"/>
    </source>
</evidence>
<dbReference type="Pfam" id="PF13639">
    <property type="entry name" value="zf-RING_2"/>
    <property type="match status" value="1"/>
</dbReference>
<dbReference type="GO" id="GO:0008270">
    <property type="term" value="F:zinc ion binding"/>
    <property type="evidence" value="ECO:0007669"/>
    <property type="project" value="UniProtKB-KW"/>
</dbReference>
<comment type="subcellular location">
    <subcellularLocation>
        <location evidence="1">Membrane</location>
    </subcellularLocation>
</comment>
<dbReference type="InterPro" id="IPR001841">
    <property type="entry name" value="Znf_RING"/>
</dbReference>
<keyword evidence="3 6" id="KW-0863">Zinc-finger</keyword>
<evidence type="ECO:0000256" key="5">
    <source>
        <dbReference type="ARBA" id="ARBA00023136"/>
    </source>
</evidence>
<evidence type="ECO:0000256" key="4">
    <source>
        <dbReference type="ARBA" id="ARBA00022833"/>
    </source>
</evidence>